<gene>
    <name evidence="2" type="ORF">Q2T42_26035</name>
</gene>
<evidence type="ECO:0000256" key="1">
    <source>
        <dbReference type="SAM" id="Coils"/>
    </source>
</evidence>
<proteinExistence type="predicted"/>
<sequence>MSHEDATSILQQAIALLQRAELLLEELNAKLDCLESFQVLPEWVDKHDAAKIVCKHWKTLDRWRVDPNSTLLEGLHWQHDGGEVVYHVELLKDWYRHRGNPSAHQRTIDSFIASLPSNQPRRSKRKAS</sequence>
<dbReference type="RefSeq" id="WP_316426976.1">
    <property type="nucleotide sequence ID" value="NZ_CP130144.1"/>
</dbReference>
<reference evidence="2" key="2">
    <citation type="submission" date="2023-07" db="EMBL/GenBank/DDBJ databases">
        <authorList>
            <person name="Bai X.-H."/>
            <person name="Wang H.-H."/>
            <person name="Wang J."/>
            <person name="Ma M.-Y."/>
            <person name="Hu H.-H."/>
            <person name="Song Z.-L."/>
            <person name="Ma H.-G."/>
            <person name="Fan Y."/>
            <person name="Du C.-Y."/>
            <person name="Xu J.-C."/>
        </authorList>
    </citation>
    <scope>NUCLEOTIDE SEQUENCE</scope>
    <source>
        <strain evidence="2">CZ1</strain>
    </source>
</reference>
<evidence type="ECO:0000313" key="2">
    <source>
        <dbReference type="EMBL" id="WNZ45252.1"/>
    </source>
</evidence>
<protein>
    <submittedName>
        <fullName evidence="2">Uncharacterized protein</fullName>
    </submittedName>
</protein>
<reference evidence="2" key="1">
    <citation type="journal article" date="2023" name="Plants (Basel)">
        <title>Genomic Analysis of Leptolyngbya boryana CZ1 Reveals Efficient Carbon Fixation Modules.</title>
        <authorList>
            <person name="Bai X."/>
            <person name="Wang H."/>
            <person name="Cheng W."/>
            <person name="Wang J."/>
            <person name="Ma M."/>
            <person name="Hu H."/>
            <person name="Song Z."/>
            <person name="Ma H."/>
            <person name="Fan Y."/>
            <person name="Du C."/>
            <person name="Xu J."/>
        </authorList>
    </citation>
    <scope>NUCLEOTIDE SEQUENCE</scope>
    <source>
        <strain evidence="2">CZ1</strain>
    </source>
</reference>
<name>A0AA96WT99_LEPBY</name>
<organism evidence="2">
    <name type="scientific">Leptolyngbya boryana CZ1</name>
    <dbReference type="NCBI Taxonomy" id="3060204"/>
    <lineage>
        <taxon>Bacteria</taxon>
        <taxon>Bacillati</taxon>
        <taxon>Cyanobacteriota</taxon>
        <taxon>Cyanophyceae</taxon>
        <taxon>Leptolyngbyales</taxon>
        <taxon>Leptolyngbyaceae</taxon>
        <taxon>Leptolyngbya group</taxon>
        <taxon>Leptolyngbya</taxon>
    </lineage>
</organism>
<dbReference type="EMBL" id="CP130144">
    <property type="protein sequence ID" value="WNZ45252.1"/>
    <property type="molecule type" value="Genomic_DNA"/>
</dbReference>
<accession>A0AA96WT99</accession>
<feature type="coiled-coil region" evidence="1">
    <location>
        <begin position="10"/>
        <end position="37"/>
    </location>
</feature>
<dbReference type="AlphaFoldDB" id="A0AA96WT99"/>
<keyword evidence="1" id="KW-0175">Coiled coil</keyword>